<accession>A0A5J4PDP3</accession>
<name>A0A5J4PDP3_9ZZZZ</name>
<evidence type="ECO:0000313" key="2">
    <source>
        <dbReference type="EMBL" id="KAA6307587.1"/>
    </source>
</evidence>
<dbReference type="Gene3D" id="2.70.98.10">
    <property type="match status" value="1"/>
</dbReference>
<dbReference type="InterPro" id="IPR014718">
    <property type="entry name" value="GH-type_carb-bd"/>
</dbReference>
<comment type="caution">
    <text evidence="2">The sequence shown here is derived from an EMBL/GenBank/DDBJ whole genome shotgun (WGS) entry which is preliminary data.</text>
</comment>
<dbReference type="EC" id="3.2.1.22" evidence="2"/>
<dbReference type="EMBL" id="SNRY01009064">
    <property type="protein sequence ID" value="KAA6307587.1"/>
    <property type="molecule type" value="Genomic_DNA"/>
</dbReference>
<feature type="domain" description="Glycosyl-hydrolase 97 N-terminal" evidence="1">
    <location>
        <begin position="2"/>
        <end position="63"/>
    </location>
</feature>
<protein>
    <submittedName>
        <fullName evidence="2">Retaining alpha-galactosidase</fullName>
        <ecNumber evidence="2">3.2.1.22</ecNumber>
    </submittedName>
</protein>
<organism evidence="2">
    <name type="scientific">termite gut metagenome</name>
    <dbReference type="NCBI Taxonomy" id="433724"/>
    <lineage>
        <taxon>unclassified sequences</taxon>
        <taxon>metagenomes</taxon>
        <taxon>organismal metagenomes</taxon>
    </lineage>
</organism>
<dbReference type="InterPro" id="IPR029486">
    <property type="entry name" value="GH97_N"/>
</dbReference>
<dbReference type="Pfam" id="PF14508">
    <property type="entry name" value="GH97_N"/>
    <property type="match status" value="1"/>
</dbReference>
<keyword evidence="2" id="KW-0378">Hydrolase</keyword>
<feature type="non-terminal residue" evidence="2">
    <location>
        <position position="92"/>
    </location>
</feature>
<dbReference type="GO" id="GO:0004557">
    <property type="term" value="F:alpha-galactosidase activity"/>
    <property type="evidence" value="ECO:0007669"/>
    <property type="project" value="UniProtKB-EC"/>
</dbReference>
<dbReference type="AlphaFoldDB" id="A0A5J4PDP3"/>
<gene>
    <name evidence="2" type="ORF">EZS27_040742</name>
</gene>
<proteinExistence type="predicted"/>
<reference evidence="2" key="1">
    <citation type="submission" date="2019-03" db="EMBL/GenBank/DDBJ databases">
        <title>Single cell metagenomics reveals metabolic interactions within the superorganism composed of flagellate Streblomastix strix and complex community of Bacteroidetes bacteria on its surface.</title>
        <authorList>
            <person name="Treitli S.C."/>
            <person name="Kolisko M."/>
            <person name="Husnik F."/>
            <person name="Keeling P."/>
            <person name="Hampl V."/>
        </authorList>
    </citation>
    <scope>NUCLEOTIDE SEQUENCE</scope>
    <source>
        <strain evidence="2">STM</strain>
    </source>
</reference>
<sequence length="92" mass="10296">MNSFENTYVTGELPQLNKGKLMFLPLLINSVGEKKVCITEVDLENYPGLSLTNAEGNNTLSGVFAAYPKEMRQGGHNMLQSRVRERESYIAQ</sequence>
<keyword evidence="2" id="KW-0326">Glycosidase</keyword>
<dbReference type="GO" id="GO:0030246">
    <property type="term" value="F:carbohydrate binding"/>
    <property type="evidence" value="ECO:0007669"/>
    <property type="project" value="InterPro"/>
</dbReference>
<evidence type="ECO:0000259" key="1">
    <source>
        <dbReference type="Pfam" id="PF14508"/>
    </source>
</evidence>